<evidence type="ECO:0000313" key="4">
    <source>
        <dbReference type="Proteomes" id="UP000189857"/>
    </source>
</evidence>
<dbReference type="InterPro" id="IPR033469">
    <property type="entry name" value="CYTH-like_dom_sf"/>
</dbReference>
<dbReference type="PANTHER" id="PTHR40114:SF1">
    <property type="entry name" value="SLR0698 PROTEIN"/>
    <property type="match status" value="1"/>
</dbReference>
<organism evidence="3 4">
    <name type="scientific">Eubacterium ruminantium</name>
    <dbReference type="NCBI Taxonomy" id="42322"/>
    <lineage>
        <taxon>Bacteria</taxon>
        <taxon>Bacillati</taxon>
        <taxon>Bacillota</taxon>
        <taxon>Clostridia</taxon>
        <taxon>Eubacteriales</taxon>
        <taxon>Eubacteriaceae</taxon>
        <taxon>Eubacterium</taxon>
    </lineage>
</organism>
<dbReference type="Gene3D" id="2.40.320.10">
    <property type="entry name" value="Hypothetical Protein Pfu-838710-001"/>
    <property type="match status" value="1"/>
</dbReference>
<dbReference type="PIRSF" id="PIRSF016487">
    <property type="entry name" value="CYTH_UCP016487"/>
    <property type="match status" value="1"/>
</dbReference>
<proteinExistence type="predicted"/>
<feature type="active site" description="Proton acceptor" evidence="1">
    <location>
        <position position="28"/>
    </location>
</feature>
<dbReference type="Pfam" id="PF01928">
    <property type="entry name" value="CYTH"/>
    <property type="match status" value="1"/>
</dbReference>
<reference evidence="3 4" key="1">
    <citation type="submission" date="2017-02" db="EMBL/GenBank/DDBJ databases">
        <authorList>
            <person name="Peterson S.W."/>
        </authorList>
    </citation>
    <scope>NUCLEOTIDE SEQUENCE [LARGE SCALE GENOMIC DNA]</scope>
    <source>
        <strain evidence="3 4">ATCC 17233</strain>
    </source>
</reference>
<accession>A0A1T4K0R3</accession>
<dbReference type="InterPro" id="IPR023577">
    <property type="entry name" value="CYTH_domain"/>
</dbReference>
<dbReference type="Proteomes" id="UP000189857">
    <property type="component" value="Unassembled WGS sequence"/>
</dbReference>
<dbReference type="PROSITE" id="PS51707">
    <property type="entry name" value="CYTH"/>
    <property type="match status" value="1"/>
</dbReference>
<dbReference type="SUPFAM" id="SSF55154">
    <property type="entry name" value="CYTH-like phosphatases"/>
    <property type="match status" value="1"/>
</dbReference>
<keyword evidence="4" id="KW-1185">Reference proteome</keyword>
<sequence length="159" mass="18499">MEIERKFLVKNLPVNFESYPHHIISQGYISTSPVIRIRRSDDRYILTVKSQGLLAREEFETEITAEQFENLSKKVDGNVISKIRYKIPEKDGLTIELDIFKEKFDGLIYAEVEFPDIESAQKYNPPAYFGREVTNNSIYQNSSLSSMSDEEIKNFFKSL</sequence>
<dbReference type="InterPro" id="IPR012042">
    <property type="entry name" value="NeuTTM/CthTTM-like"/>
</dbReference>
<dbReference type="AlphaFoldDB" id="A0A1T4K0R3"/>
<evidence type="ECO:0000256" key="1">
    <source>
        <dbReference type="PIRSR" id="PIRSR016487-1"/>
    </source>
</evidence>
<dbReference type="EMBL" id="FUXA01000003">
    <property type="protein sequence ID" value="SJZ35949.1"/>
    <property type="molecule type" value="Genomic_DNA"/>
</dbReference>
<dbReference type="PANTHER" id="PTHR40114">
    <property type="entry name" value="SLR0698 PROTEIN"/>
    <property type="match status" value="1"/>
</dbReference>
<dbReference type="RefSeq" id="WP_078785769.1">
    <property type="nucleotide sequence ID" value="NZ_FMTO01000002.1"/>
</dbReference>
<gene>
    <name evidence="3" type="ORF">SAMN02745110_00074</name>
</gene>
<evidence type="ECO:0000259" key="2">
    <source>
        <dbReference type="PROSITE" id="PS51707"/>
    </source>
</evidence>
<dbReference type="OrthoDB" id="9805588at2"/>
<evidence type="ECO:0000313" key="3">
    <source>
        <dbReference type="EMBL" id="SJZ35949.1"/>
    </source>
</evidence>
<name>A0A1T4K0R3_9FIRM</name>
<feature type="domain" description="CYTH" evidence="2">
    <location>
        <begin position="1"/>
        <end position="159"/>
    </location>
</feature>
<dbReference type="SMART" id="SM01118">
    <property type="entry name" value="CYTH"/>
    <property type="match status" value="1"/>
</dbReference>
<dbReference type="CDD" id="cd07761">
    <property type="entry name" value="CYTH-like_CthTTM-like"/>
    <property type="match status" value="1"/>
</dbReference>
<protein>
    <submittedName>
        <fullName evidence="3">CYTH domain-containing protein</fullName>
    </submittedName>
</protein>